<evidence type="ECO:0000256" key="3">
    <source>
        <dbReference type="ARBA" id="ARBA00022475"/>
    </source>
</evidence>
<organism evidence="9 10">
    <name type="scientific">Phytohabitans flavus</name>
    <dbReference type="NCBI Taxonomy" id="1076124"/>
    <lineage>
        <taxon>Bacteria</taxon>
        <taxon>Bacillati</taxon>
        <taxon>Actinomycetota</taxon>
        <taxon>Actinomycetes</taxon>
        <taxon>Micromonosporales</taxon>
        <taxon>Micromonosporaceae</taxon>
    </lineage>
</organism>
<dbReference type="EMBL" id="AP022870">
    <property type="protein sequence ID" value="BCB81825.1"/>
    <property type="molecule type" value="Genomic_DNA"/>
</dbReference>
<dbReference type="PANTHER" id="PTHR30489">
    <property type="entry name" value="LIPOPROTEIN-RELEASING SYSTEM TRANSMEMBRANE PROTEIN LOLE"/>
    <property type="match status" value="1"/>
</dbReference>
<feature type="transmembrane region" description="Helical" evidence="7">
    <location>
        <begin position="120"/>
        <end position="144"/>
    </location>
</feature>
<feature type="transmembrane region" description="Helical" evidence="7">
    <location>
        <begin position="69"/>
        <end position="99"/>
    </location>
</feature>
<dbReference type="InterPro" id="IPR003838">
    <property type="entry name" value="ABC3_permease_C"/>
</dbReference>
<accession>A0A6F8Y6V5</accession>
<feature type="transmembrane region" description="Helical" evidence="7">
    <location>
        <begin position="174"/>
        <end position="192"/>
    </location>
</feature>
<keyword evidence="3" id="KW-1003">Cell membrane</keyword>
<evidence type="ECO:0000256" key="7">
    <source>
        <dbReference type="SAM" id="Phobius"/>
    </source>
</evidence>
<keyword evidence="4 7" id="KW-0812">Transmembrane</keyword>
<comment type="similarity">
    <text evidence="2">Belongs to the ABC-4 integral membrane protein family. LolC/E subfamily.</text>
</comment>
<evidence type="ECO:0000259" key="8">
    <source>
        <dbReference type="Pfam" id="PF02687"/>
    </source>
</evidence>
<dbReference type="Proteomes" id="UP000502508">
    <property type="component" value="Chromosome"/>
</dbReference>
<dbReference type="InterPro" id="IPR051447">
    <property type="entry name" value="Lipoprotein-release_system"/>
</dbReference>
<comment type="subcellular location">
    <subcellularLocation>
        <location evidence="1">Cell membrane</location>
        <topology evidence="1">Multi-pass membrane protein</topology>
    </subcellularLocation>
</comment>
<evidence type="ECO:0000256" key="6">
    <source>
        <dbReference type="ARBA" id="ARBA00023136"/>
    </source>
</evidence>
<reference evidence="9 10" key="2">
    <citation type="submission" date="2020-03" db="EMBL/GenBank/DDBJ databases">
        <authorList>
            <person name="Ichikawa N."/>
            <person name="Kimura A."/>
            <person name="Kitahashi Y."/>
            <person name="Uohara A."/>
        </authorList>
    </citation>
    <scope>NUCLEOTIDE SEQUENCE [LARGE SCALE GENOMIC DNA]</scope>
    <source>
        <strain evidence="9 10">NBRC 107702</strain>
    </source>
</reference>
<dbReference type="GO" id="GO:0044874">
    <property type="term" value="P:lipoprotein localization to outer membrane"/>
    <property type="evidence" value="ECO:0007669"/>
    <property type="project" value="TreeGrafter"/>
</dbReference>
<protein>
    <recommendedName>
        <fullName evidence="8">ABC3 transporter permease C-terminal domain-containing protein</fullName>
    </recommendedName>
</protein>
<evidence type="ECO:0000256" key="2">
    <source>
        <dbReference type="ARBA" id="ARBA00005236"/>
    </source>
</evidence>
<keyword evidence="6 7" id="KW-0472">Membrane</keyword>
<gene>
    <name evidence="9" type="ORF">Pflav_082350</name>
</gene>
<evidence type="ECO:0000256" key="5">
    <source>
        <dbReference type="ARBA" id="ARBA00022989"/>
    </source>
</evidence>
<evidence type="ECO:0000313" key="10">
    <source>
        <dbReference type="Proteomes" id="UP000502508"/>
    </source>
</evidence>
<keyword evidence="10" id="KW-1185">Reference proteome</keyword>
<reference evidence="9 10" key="1">
    <citation type="submission" date="2020-03" db="EMBL/GenBank/DDBJ databases">
        <title>Whole genome shotgun sequence of Phytohabitans flavus NBRC 107702.</title>
        <authorList>
            <person name="Komaki H."/>
            <person name="Tamura T."/>
        </authorList>
    </citation>
    <scope>NUCLEOTIDE SEQUENCE [LARGE SCALE GENOMIC DNA]</scope>
    <source>
        <strain evidence="9 10">NBRC 107702</strain>
    </source>
</reference>
<evidence type="ECO:0000256" key="1">
    <source>
        <dbReference type="ARBA" id="ARBA00004651"/>
    </source>
</evidence>
<keyword evidence="5 7" id="KW-1133">Transmembrane helix</keyword>
<dbReference type="KEGG" id="pfla:Pflav_082350"/>
<dbReference type="GO" id="GO:0098797">
    <property type="term" value="C:plasma membrane protein complex"/>
    <property type="evidence" value="ECO:0007669"/>
    <property type="project" value="TreeGrafter"/>
</dbReference>
<dbReference type="Pfam" id="PF02687">
    <property type="entry name" value="FtsX"/>
    <property type="match status" value="1"/>
</dbReference>
<feature type="domain" description="ABC3 transporter permease C-terminal" evidence="8">
    <location>
        <begin position="80"/>
        <end position="200"/>
    </location>
</feature>
<proteinExistence type="inferred from homology"/>
<dbReference type="RefSeq" id="WP_377310267.1">
    <property type="nucleotide sequence ID" value="NZ_JBHTHL010000001.1"/>
</dbReference>
<name>A0A6F8Y6V5_9ACTN</name>
<dbReference type="AlphaFoldDB" id="A0A6F8Y6V5"/>
<evidence type="ECO:0000256" key="4">
    <source>
        <dbReference type="ARBA" id="ARBA00022692"/>
    </source>
</evidence>
<dbReference type="PANTHER" id="PTHR30489:SF0">
    <property type="entry name" value="LIPOPROTEIN-RELEASING SYSTEM TRANSMEMBRANE PROTEIN LOLE"/>
    <property type="match status" value="1"/>
</dbReference>
<evidence type="ECO:0000313" key="9">
    <source>
        <dbReference type="EMBL" id="BCB81825.1"/>
    </source>
</evidence>
<sequence>MRIVGMVLFNETETIIADWPTAALVAPDALPDRFEVRLTEGTDAAAYMEAVKKAAPNLVAFPPEGEEEFVVIVLVTVTLLTLMLAVVAALGVFNTAVLSTRERRRDLGMLKSIGMTPGQVVVMVVTSMAALGALGGLLGIPIGVAAHRVVLPAMANAAQVGFPSVVLDVYKGPTLALLALAGVAIAAVGALVPARSAARATIAEVLHNE</sequence>